<name>A0A0P7YS83_9CYAN</name>
<dbReference type="STRING" id="1666911.HLUCCA11_18255"/>
<sequence>MSLVIPDDFLQTAHISEADLKLEIALLLFQQEKITLGTASQFAGMNQLELQRILGSRKIPIHYGVEDFRQDLNALEANGSDREQHQPTQTEVLKRIEQRRTFSPAQSHLPDTLTILQEDRAR</sequence>
<evidence type="ECO:0000313" key="2">
    <source>
        <dbReference type="Proteomes" id="UP000050465"/>
    </source>
</evidence>
<dbReference type="InterPro" id="IPR005368">
    <property type="entry name" value="UPF0175"/>
</dbReference>
<reference evidence="1 2" key="1">
    <citation type="submission" date="2015-09" db="EMBL/GenBank/DDBJ databases">
        <title>Identification and resolution of microdiversity through metagenomic sequencing of parallel consortia.</title>
        <authorList>
            <person name="Nelson W.C."/>
            <person name="Romine M.F."/>
            <person name="Lindemann S.R."/>
        </authorList>
    </citation>
    <scope>NUCLEOTIDE SEQUENCE [LARGE SCALE GENOMIC DNA]</scope>
    <source>
        <strain evidence="1">Ana</strain>
    </source>
</reference>
<proteinExistence type="predicted"/>
<dbReference type="AlphaFoldDB" id="A0A0P7YS83"/>
<organism evidence="1 2">
    <name type="scientific">Phormidesmis priestleyi Ana</name>
    <dbReference type="NCBI Taxonomy" id="1666911"/>
    <lineage>
        <taxon>Bacteria</taxon>
        <taxon>Bacillati</taxon>
        <taxon>Cyanobacteriota</taxon>
        <taxon>Cyanophyceae</taxon>
        <taxon>Leptolyngbyales</taxon>
        <taxon>Leptolyngbyaceae</taxon>
        <taxon>Phormidesmis</taxon>
    </lineage>
</organism>
<gene>
    <name evidence="1" type="ORF">HLUCCA11_18255</name>
</gene>
<dbReference type="Proteomes" id="UP000050465">
    <property type="component" value="Unassembled WGS sequence"/>
</dbReference>
<comment type="caution">
    <text evidence="1">The sequence shown here is derived from an EMBL/GenBank/DDBJ whole genome shotgun (WGS) entry which is preliminary data.</text>
</comment>
<protein>
    <submittedName>
        <fullName evidence="1">Toxin-antitoxin system antidote component</fullName>
    </submittedName>
</protein>
<evidence type="ECO:0000313" key="1">
    <source>
        <dbReference type="EMBL" id="KPQ33469.1"/>
    </source>
</evidence>
<dbReference type="Pfam" id="PF03683">
    <property type="entry name" value="UPF0175"/>
    <property type="match status" value="1"/>
</dbReference>
<dbReference type="EMBL" id="LJZR01000031">
    <property type="protein sequence ID" value="KPQ33469.1"/>
    <property type="molecule type" value="Genomic_DNA"/>
</dbReference>
<accession>A0A0P7YS83</accession>